<evidence type="ECO:0000256" key="2">
    <source>
        <dbReference type="ARBA" id="ARBA00011322"/>
    </source>
</evidence>
<evidence type="ECO:0000313" key="7">
    <source>
        <dbReference type="Proteomes" id="UP001364890"/>
    </source>
</evidence>
<dbReference type="EMBL" id="JBAWSY010000022">
    <property type="protein sequence ID" value="MEI4771570.1"/>
    <property type="molecule type" value="Genomic_DNA"/>
</dbReference>
<protein>
    <recommendedName>
        <fullName evidence="3">Nuclease SbcCD subunit C</fullName>
    </recommendedName>
</protein>
<dbReference type="Pfam" id="PF13558">
    <property type="entry name" value="SbcC_Walker_B"/>
    <property type="match status" value="1"/>
</dbReference>
<sequence>MKPLQLKMTAFGPYKLTETIDFNELQNNRLFVISGATGAGKTTIFDGICFALYGLGSGEDRRDTKIMRSDFATDDTHTCVELTFEMHQRTYRILRQLPHVKKGNKSATGERYEFFEVNEMGESPVVDRQIVSEINKKVEEIIGLTQDQFSQIVMLPQGEFRKLLTSQTENKEAILRKIFKTEPYKMINEKLKEKKLLAEAELKKEELTRNSYTEQILASFPTRDSSVFQLIQSGNFNVVQLMEALKEEIIYYEEKIQLDETAYKKAYEKHENKQNAFHEAKAVNDRFIELEAKVQSLENLQSQSKDYADKQKKLEAAERASSIEPIETYFQELEQEVDKKSQLLELVKLEILETEENVKQVEIEYIVEANKKEEREKSVEALIRLNAFIPLLEDLEVKKIEMLDYQNRMNELNSQVSAMTNLFLGEKEVCASLIEEIEKLEELVEPLDYEVQRLTKLQTEKNRLQEFITSEQLFLSLVKEESIQEQLFLDLQEVYKEEESKWISNQASILASKLVEGEACPVCGSTEHKGVNAEVHDQAVNQDELQSLKDNLTKQESIFLSVRAKKETAENSLLKMQEQIEELQLSVLEAPQLIKDVEKLELEIVRIRQEKEKLAVMREPYKASVQKIERLEQEKISAEATYQQQKSMFEQAKAVYDSKKASIPTNISNLQDLKQQINEAAKNKEQLENSWTQIQNKKQLTIEAFTKAQLALGHASNSLHEAKEKRDKAFVQLREALAKADFDTIELYKAAKMSESERVTLKEQCNAYNQALHTLTEQVKERREQLANKAKVELAPLEEELVTLKIAYEEALSIVNRSKEYAKAGLELEQKISSASSRITMLEQQVGRIIDLYDVLRGQNQAKISFERFVQIEYLEQIVQAANERLKHLSSGQYYLIRSERQETHGKQSGLGLDVYDAYTGQTRDVKTLSGGEKFNASLCLALGMADVIQSFQGSIRIDTMFIDEGFGSLDEESLNKAIDTLIDLQKSGRMIGVISHVAELKAAIPAILEVQKLKEGYSRTRFVIK</sequence>
<feature type="coiled-coil region" evidence="4">
    <location>
        <begin position="395"/>
        <end position="422"/>
    </location>
</feature>
<dbReference type="PANTHER" id="PTHR32114:SF2">
    <property type="entry name" value="ABC TRANSPORTER ABCH.3"/>
    <property type="match status" value="1"/>
</dbReference>
<proteinExistence type="inferred from homology"/>
<dbReference type="PANTHER" id="PTHR32114">
    <property type="entry name" value="ABC TRANSPORTER ABCH.3"/>
    <property type="match status" value="1"/>
</dbReference>
<comment type="subunit">
    <text evidence="2">Heterodimer of SbcC and SbcD.</text>
</comment>
<feature type="coiled-coil region" evidence="4">
    <location>
        <begin position="566"/>
        <end position="785"/>
    </location>
</feature>
<evidence type="ECO:0000256" key="3">
    <source>
        <dbReference type="ARBA" id="ARBA00013368"/>
    </source>
</evidence>
<comment type="similarity">
    <text evidence="1">Belongs to the SMC family. SbcC subfamily.</text>
</comment>
<dbReference type="InterPro" id="IPR027417">
    <property type="entry name" value="P-loop_NTPase"/>
</dbReference>
<gene>
    <name evidence="6" type="ORF">WAX74_18250</name>
</gene>
<dbReference type="Pfam" id="PF13476">
    <property type="entry name" value="AAA_23"/>
    <property type="match status" value="1"/>
</dbReference>
<name>A0ABU8F984_9BACI</name>
<accession>A0ABU8F984</accession>
<dbReference type="Gene3D" id="3.40.50.300">
    <property type="entry name" value="P-loop containing nucleotide triphosphate hydrolases"/>
    <property type="match status" value="2"/>
</dbReference>
<evidence type="ECO:0000313" key="6">
    <source>
        <dbReference type="EMBL" id="MEI4771570.1"/>
    </source>
</evidence>
<feature type="coiled-coil region" evidence="4">
    <location>
        <begin position="280"/>
        <end position="364"/>
    </location>
</feature>
<organism evidence="6 7">
    <name type="scientific">Psychrobacillus mangrovi</name>
    <dbReference type="NCBI Taxonomy" id="3117745"/>
    <lineage>
        <taxon>Bacteria</taxon>
        <taxon>Bacillati</taxon>
        <taxon>Bacillota</taxon>
        <taxon>Bacilli</taxon>
        <taxon>Bacillales</taxon>
        <taxon>Bacillaceae</taxon>
        <taxon>Psychrobacillus</taxon>
    </lineage>
</organism>
<keyword evidence="4" id="KW-0175">Coiled coil</keyword>
<evidence type="ECO:0000256" key="4">
    <source>
        <dbReference type="SAM" id="Coils"/>
    </source>
</evidence>
<evidence type="ECO:0000256" key="1">
    <source>
        <dbReference type="ARBA" id="ARBA00006930"/>
    </source>
</evidence>
<evidence type="ECO:0000259" key="5">
    <source>
        <dbReference type="Pfam" id="PF13476"/>
    </source>
</evidence>
<dbReference type="Proteomes" id="UP001364890">
    <property type="component" value="Unassembled WGS sequence"/>
</dbReference>
<dbReference type="InterPro" id="IPR038729">
    <property type="entry name" value="Rad50/SbcC_AAA"/>
</dbReference>
<comment type="caution">
    <text evidence="6">The sequence shown here is derived from an EMBL/GenBank/DDBJ whole genome shotgun (WGS) entry which is preliminary data.</text>
</comment>
<dbReference type="RefSeq" id="WP_336499116.1">
    <property type="nucleotide sequence ID" value="NZ_JBAWSY010000022.1"/>
</dbReference>
<reference evidence="6 7" key="1">
    <citation type="submission" date="2024-01" db="EMBL/GenBank/DDBJ databases">
        <title>Seven novel Bacillus-like species.</title>
        <authorList>
            <person name="Liu G."/>
        </authorList>
    </citation>
    <scope>NUCLEOTIDE SEQUENCE [LARGE SCALE GENOMIC DNA]</scope>
    <source>
        <strain evidence="6 7">FJAT-51614</strain>
    </source>
</reference>
<feature type="domain" description="Rad50/SbcC-type AAA" evidence="5">
    <location>
        <begin position="5"/>
        <end position="211"/>
    </location>
</feature>
<keyword evidence="7" id="KW-1185">Reference proteome</keyword>
<dbReference type="SUPFAM" id="SSF52540">
    <property type="entry name" value="P-loop containing nucleoside triphosphate hydrolases"/>
    <property type="match status" value="1"/>
</dbReference>